<dbReference type="PaxDb" id="35128-Thapsdraft1058"/>
<feature type="compositionally biased region" description="Low complexity" evidence="1">
    <location>
        <begin position="37"/>
        <end position="60"/>
    </location>
</feature>
<evidence type="ECO:0000313" key="3">
    <source>
        <dbReference type="Proteomes" id="UP000001449"/>
    </source>
</evidence>
<gene>
    <name evidence="2" type="ORF">THAPSDRAFT_bd1058</name>
</gene>
<dbReference type="Proteomes" id="UP000001449">
    <property type="component" value="Unassembled WGS sequence"/>
</dbReference>
<accession>B8LEV8</accession>
<feature type="compositionally biased region" description="Polar residues" evidence="1">
    <location>
        <begin position="1"/>
        <end position="11"/>
    </location>
</feature>
<dbReference type="InParanoid" id="B8LEV8"/>
<dbReference type="eggNOG" id="ENOG502T8QB">
    <property type="taxonomic scope" value="Eukaryota"/>
</dbReference>
<proteinExistence type="predicted"/>
<organism evidence="2 3">
    <name type="scientific">Thalassiosira pseudonana</name>
    <name type="common">Marine diatom</name>
    <name type="synonym">Cyclotella nana</name>
    <dbReference type="NCBI Taxonomy" id="35128"/>
    <lineage>
        <taxon>Eukaryota</taxon>
        <taxon>Sar</taxon>
        <taxon>Stramenopiles</taxon>
        <taxon>Ochrophyta</taxon>
        <taxon>Bacillariophyta</taxon>
        <taxon>Coscinodiscophyceae</taxon>
        <taxon>Thalassiosirophycidae</taxon>
        <taxon>Thalassiosirales</taxon>
        <taxon>Thalassiosiraceae</taxon>
        <taxon>Thalassiosira</taxon>
    </lineage>
</organism>
<feature type="region of interest" description="Disordered" evidence="1">
    <location>
        <begin position="1"/>
        <end position="60"/>
    </location>
</feature>
<dbReference type="KEGG" id="tps:THAPSDRAFT_bd1058"/>
<dbReference type="RefSeq" id="XP_002297564.1">
    <property type="nucleotide sequence ID" value="XM_002297528.1"/>
</dbReference>
<name>B8LEV8_THAPS</name>
<reference evidence="2 3" key="2">
    <citation type="journal article" date="2008" name="Nature">
        <title>The Phaeodactylum genome reveals the evolutionary history of diatom genomes.</title>
        <authorList>
            <person name="Bowler C."/>
            <person name="Allen A.E."/>
            <person name="Badger J.H."/>
            <person name="Grimwood J."/>
            <person name="Jabbari K."/>
            <person name="Kuo A."/>
            <person name="Maheswari U."/>
            <person name="Martens C."/>
            <person name="Maumus F."/>
            <person name="Otillar R.P."/>
            <person name="Rayko E."/>
            <person name="Salamov A."/>
            <person name="Vandepoele K."/>
            <person name="Beszteri B."/>
            <person name="Gruber A."/>
            <person name="Heijde M."/>
            <person name="Katinka M."/>
            <person name="Mock T."/>
            <person name="Valentin K."/>
            <person name="Verret F."/>
            <person name="Berges J.A."/>
            <person name="Brownlee C."/>
            <person name="Cadoret J.P."/>
            <person name="Chiovitti A."/>
            <person name="Choi C.J."/>
            <person name="Coesel S."/>
            <person name="De Martino A."/>
            <person name="Detter J.C."/>
            <person name="Durkin C."/>
            <person name="Falciatore A."/>
            <person name="Fournet J."/>
            <person name="Haruta M."/>
            <person name="Huysman M.J."/>
            <person name="Jenkins B.D."/>
            <person name="Jiroutova K."/>
            <person name="Jorgensen R.E."/>
            <person name="Joubert Y."/>
            <person name="Kaplan A."/>
            <person name="Kroger N."/>
            <person name="Kroth P.G."/>
            <person name="La Roche J."/>
            <person name="Lindquist E."/>
            <person name="Lommer M."/>
            <person name="Martin-Jezequel V."/>
            <person name="Lopez P.J."/>
            <person name="Lucas S."/>
            <person name="Mangogna M."/>
            <person name="McGinnis K."/>
            <person name="Medlin L.K."/>
            <person name="Montsant A."/>
            <person name="Oudot-Le Secq M.P."/>
            <person name="Napoli C."/>
            <person name="Obornik M."/>
            <person name="Parker M.S."/>
            <person name="Petit J.L."/>
            <person name="Porcel B.M."/>
            <person name="Poulsen N."/>
            <person name="Robison M."/>
            <person name="Rychlewski L."/>
            <person name="Rynearson T.A."/>
            <person name="Schmutz J."/>
            <person name="Shapiro H."/>
            <person name="Siaut M."/>
            <person name="Stanley M."/>
            <person name="Sussman M.R."/>
            <person name="Taylor A.R."/>
            <person name="Vardi A."/>
            <person name="von Dassow P."/>
            <person name="Vyverman W."/>
            <person name="Willis A."/>
            <person name="Wyrwicz L.S."/>
            <person name="Rokhsar D.S."/>
            <person name="Weissenbach J."/>
            <person name="Armbrust E.V."/>
            <person name="Green B.R."/>
            <person name="Van de Peer Y."/>
            <person name="Grigoriev I.V."/>
        </authorList>
    </citation>
    <scope>NUCLEOTIDE SEQUENCE [LARGE SCALE GENOMIC DNA]</scope>
    <source>
        <strain evidence="2 3">CCMP1335</strain>
    </source>
</reference>
<dbReference type="HOGENOM" id="CLU_1328735_0_0_1"/>
<sequence>MHSSIVASQNPIHFFSSGVGSTRRRRRGRGGHQVEGSTSDDSNTGTTQSTSSQQTSASTRFQTVAEELLDKVESSLSKLKDLNDGLEIERYPPLIATDQTTTENEGDEPTVSSHGGQLSVKVNSTGDLYWGGGLYLLTIHPDTMGSADEAREIKGGSFVTLQSPLSGSFSYVYNPTTKEWVGKEDGHSLLGMFTRDWIRQCRGVPDF</sequence>
<reference evidence="2 3" key="1">
    <citation type="journal article" date="2004" name="Science">
        <title>The genome of the diatom Thalassiosira pseudonana: ecology, evolution, and metabolism.</title>
        <authorList>
            <person name="Armbrust E.V."/>
            <person name="Berges J.A."/>
            <person name="Bowler C."/>
            <person name="Green B.R."/>
            <person name="Martinez D."/>
            <person name="Putnam N.H."/>
            <person name="Zhou S."/>
            <person name="Allen A.E."/>
            <person name="Apt K.E."/>
            <person name="Bechner M."/>
            <person name="Brzezinski M.A."/>
            <person name="Chaal B.K."/>
            <person name="Chiovitti A."/>
            <person name="Davis A.K."/>
            <person name="Demarest M.S."/>
            <person name="Detter J.C."/>
            <person name="Glavina T."/>
            <person name="Goodstein D."/>
            <person name="Hadi M.Z."/>
            <person name="Hellsten U."/>
            <person name="Hildebrand M."/>
            <person name="Jenkins B.D."/>
            <person name="Jurka J."/>
            <person name="Kapitonov V.V."/>
            <person name="Kroger N."/>
            <person name="Lau W.W."/>
            <person name="Lane T.W."/>
            <person name="Larimer F.W."/>
            <person name="Lippmeier J.C."/>
            <person name="Lucas S."/>
            <person name="Medina M."/>
            <person name="Montsant A."/>
            <person name="Obornik M."/>
            <person name="Parker M.S."/>
            <person name="Palenik B."/>
            <person name="Pazour G.J."/>
            <person name="Richardson P.M."/>
            <person name="Rynearson T.A."/>
            <person name="Saito M.A."/>
            <person name="Schwartz D.C."/>
            <person name="Thamatrakoln K."/>
            <person name="Valentin K."/>
            <person name="Vardi A."/>
            <person name="Wilkerson F.P."/>
            <person name="Rokhsar D.S."/>
        </authorList>
    </citation>
    <scope>NUCLEOTIDE SEQUENCE [LARGE SCALE GENOMIC DNA]</scope>
    <source>
        <strain evidence="2 3">CCMP1335</strain>
    </source>
</reference>
<dbReference type="EMBL" id="DS999450">
    <property type="protein sequence ID" value="EED86138.1"/>
    <property type="molecule type" value="Genomic_DNA"/>
</dbReference>
<evidence type="ECO:0000313" key="2">
    <source>
        <dbReference type="EMBL" id="EED86138.1"/>
    </source>
</evidence>
<protein>
    <submittedName>
        <fullName evidence="2">Uncharacterized protein</fullName>
    </submittedName>
</protein>
<dbReference type="OMA" id="FTRDWIR"/>
<evidence type="ECO:0000256" key="1">
    <source>
        <dbReference type="SAM" id="MobiDB-lite"/>
    </source>
</evidence>
<keyword evidence="3" id="KW-1185">Reference proteome</keyword>
<dbReference type="AlphaFoldDB" id="B8LEV8"/>
<dbReference type="GeneID" id="7447423"/>